<proteinExistence type="predicted"/>
<keyword evidence="2" id="KW-1133">Transmembrane helix</keyword>
<sequence>MSKTPMHGSPLFRNPLCRPPPPPKSDNNTTGVPTCCPIDCLGYPQKCCGCIPLLTGVIVICIMSFVWAIVELMQLKTQMDIIFHNNDDLSIYFKLAYMFLIMTYIATCGMLTIGISSSKTIDE</sequence>
<evidence type="ECO:0000256" key="1">
    <source>
        <dbReference type="SAM" id="MobiDB-lite"/>
    </source>
</evidence>
<evidence type="ECO:0000313" key="4">
    <source>
        <dbReference type="Proteomes" id="UP000814243"/>
    </source>
</evidence>
<evidence type="ECO:0000256" key="2">
    <source>
        <dbReference type="SAM" id="Phobius"/>
    </source>
</evidence>
<keyword evidence="2" id="KW-0472">Membrane</keyword>
<name>A0A922MW60_SPOEX</name>
<feature type="transmembrane region" description="Helical" evidence="2">
    <location>
        <begin position="91"/>
        <end position="115"/>
    </location>
</feature>
<keyword evidence="2" id="KW-0812">Transmembrane</keyword>
<evidence type="ECO:0000313" key="3">
    <source>
        <dbReference type="EMBL" id="KAH9643470.1"/>
    </source>
</evidence>
<dbReference type="Proteomes" id="UP000814243">
    <property type="component" value="Unassembled WGS sequence"/>
</dbReference>
<reference evidence="3" key="1">
    <citation type="journal article" date="2021" name="G3 (Bethesda)">
        <title>Genome and transcriptome analysis of the beet armyworm Spodoptera exigua reveals targets for pest control. .</title>
        <authorList>
            <person name="Simon S."/>
            <person name="Breeschoten T."/>
            <person name="Jansen H.J."/>
            <person name="Dirks R.P."/>
            <person name="Schranz M.E."/>
            <person name="Ros V.I.D."/>
        </authorList>
    </citation>
    <scope>NUCLEOTIDE SEQUENCE</scope>
    <source>
        <strain evidence="3">TB_SE_WUR_2020</strain>
    </source>
</reference>
<feature type="region of interest" description="Disordered" evidence="1">
    <location>
        <begin position="1"/>
        <end position="26"/>
    </location>
</feature>
<organism evidence="3 4">
    <name type="scientific">Spodoptera exigua</name>
    <name type="common">Beet armyworm</name>
    <name type="synonym">Noctua fulgens</name>
    <dbReference type="NCBI Taxonomy" id="7107"/>
    <lineage>
        <taxon>Eukaryota</taxon>
        <taxon>Metazoa</taxon>
        <taxon>Ecdysozoa</taxon>
        <taxon>Arthropoda</taxon>
        <taxon>Hexapoda</taxon>
        <taxon>Insecta</taxon>
        <taxon>Pterygota</taxon>
        <taxon>Neoptera</taxon>
        <taxon>Endopterygota</taxon>
        <taxon>Lepidoptera</taxon>
        <taxon>Glossata</taxon>
        <taxon>Ditrysia</taxon>
        <taxon>Noctuoidea</taxon>
        <taxon>Noctuidae</taxon>
        <taxon>Amphipyrinae</taxon>
        <taxon>Spodoptera</taxon>
    </lineage>
</organism>
<feature type="transmembrane region" description="Helical" evidence="2">
    <location>
        <begin position="51"/>
        <end position="70"/>
    </location>
</feature>
<dbReference type="AlphaFoldDB" id="A0A922MW60"/>
<dbReference type="EMBL" id="JACEFF010000134">
    <property type="protein sequence ID" value="KAH9643470.1"/>
    <property type="molecule type" value="Genomic_DNA"/>
</dbReference>
<gene>
    <name evidence="3" type="ORF">HF086_017251</name>
</gene>
<protein>
    <submittedName>
        <fullName evidence="3">Uncharacterized protein</fullName>
    </submittedName>
</protein>
<comment type="caution">
    <text evidence="3">The sequence shown here is derived from an EMBL/GenBank/DDBJ whole genome shotgun (WGS) entry which is preliminary data.</text>
</comment>
<accession>A0A922MW60</accession>